<dbReference type="EMBL" id="CAMAPF010000072">
    <property type="protein sequence ID" value="CAH9092031.1"/>
    <property type="molecule type" value="Genomic_DNA"/>
</dbReference>
<gene>
    <name evidence="1" type="ORF">CEPIT_LOCUS11917</name>
</gene>
<evidence type="ECO:0000313" key="1">
    <source>
        <dbReference type="EMBL" id="CAH9092031.1"/>
    </source>
</evidence>
<comment type="caution">
    <text evidence="1">The sequence shown here is derived from an EMBL/GenBank/DDBJ whole genome shotgun (WGS) entry which is preliminary data.</text>
</comment>
<proteinExistence type="predicted"/>
<sequence length="123" mass="14170">MNPLQAEIQALYSSIKKHDTKQLQQLPGTDRFGNRSKDDHRNDYYTWLFGAKYWTNQQLQKEPQHLSHIPPARGQFRSPSPRPIRSSFVHNGDVLVHCGRSSCESKKSLLGGQKRRFSVPVEP</sequence>
<keyword evidence="2" id="KW-1185">Reference proteome</keyword>
<dbReference type="AlphaFoldDB" id="A0AAV0D7Y0"/>
<organism evidence="1 2">
    <name type="scientific">Cuscuta epithymum</name>
    <dbReference type="NCBI Taxonomy" id="186058"/>
    <lineage>
        <taxon>Eukaryota</taxon>
        <taxon>Viridiplantae</taxon>
        <taxon>Streptophyta</taxon>
        <taxon>Embryophyta</taxon>
        <taxon>Tracheophyta</taxon>
        <taxon>Spermatophyta</taxon>
        <taxon>Magnoliopsida</taxon>
        <taxon>eudicotyledons</taxon>
        <taxon>Gunneridae</taxon>
        <taxon>Pentapetalae</taxon>
        <taxon>asterids</taxon>
        <taxon>lamiids</taxon>
        <taxon>Solanales</taxon>
        <taxon>Convolvulaceae</taxon>
        <taxon>Cuscuteae</taxon>
        <taxon>Cuscuta</taxon>
        <taxon>Cuscuta subgen. Cuscuta</taxon>
    </lineage>
</organism>
<protein>
    <submittedName>
        <fullName evidence="1">Uncharacterized protein</fullName>
    </submittedName>
</protein>
<name>A0AAV0D7Y0_9ASTE</name>
<evidence type="ECO:0000313" key="2">
    <source>
        <dbReference type="Proteomes" id="UP001152523"/>
    </source>
</evidence>
<reference evidence="1" key="1">
    <citation type="submission" date="2022-07" db="EMBL/GenBank/DDBJ databases">
        <authorList>
            <person name="Macas J."/>
            <person name="Novak P."/>
            <person name="Neumann P."/>
        </authorList>
    </citation>
    <scope>NUCLEOTIDE SEQUENCE</scope>
</reference>
<accession>A0AAV0D7Y0</accession>
<dbReference type="Proteomes" id="UP001152523">
    <property type="component" value="Unassembled WGS sequence"/>
</dbReference>